<protein>
    <recommendedName>
        <fullName evidence="4">ATPase dynein-related AAA domain-containing protein</fullName>
    </recommendedName>
</protein>
<dbReference type="Gene3D" id="3.40.50.300">
    <property type="entry name" value="P-loop containing nucleotide triphosphate hydrolases"/>
    <property type="match status" value="1"/>
</dbReference>
<dbReference type="GO" id="GO:0016887">
    <property type="term" value="F:ATP hydrolysis activity"/>
    <property type="evidence" value="ECO:0007669"/>
    <property type="project" value="InterPro"/>
</dbReference>
<reference evidence="5 6" key="1">
    <citation type="submission" date="2017-11" db="EMBL/GenBank/DDBJ databases">
        <title>De novo assembly and phasing of dikaryotic genomes from two isolates of Puccinia coronata f. sp. avenae, the causal agent of oat crown rust.</title>
        <authorList>
            <person name="Miller M.E."/>
            <person name="Zhang Y."/>
            <person name="Omidvar V."/>
            <person name="Sperschneider J."/>
            <person name="Schwessinger B."/>
            <person name="Raley C."/>
            <person name="Palmer J.M."/>
            <person name="Garnica D."/>
            <person name="Upadhyaya N."/>
            <person name="Rathjen J."/>
            <person name="Taylor J.M."/>
            <person name="Park R.F."/>
            <person name="Dodds P.N."/>
            <person name="Hirsch C.D."/>
            <person name="Kianian S.F."/>
            <person name="Figueroa M."/>
        </authorList>
    </citation>
    <scope>NUCLEOTIDE SEQUENCE [LARGE SCALE GENOMIC DNA]</scope>
    <source>
        <strain evidence="5">12NC29</strain>
    </source>
</reference>
<dbReference type="SUPFAM" id="SSF52540">
    <property type="entry name" value="P-loop containing nucleoside triphosphate hydrolases"/>
    <property type="match status" value="1"/>
</dbReference>
<dbReference type="InterPro" id="IPR011704">
    <property type="entry name" value="ATPase_dyneun-rel_AAA"/>
</dbReference>
<dbReference type="Proteomes" id="UP000235388">
    <property type="component" value="Unassembled WGS sequence"/>
</dbReference>
<evidence type="ECO:0000313" key="6">
    <source>
        <dbReference type="Proteomes" id="UP000235388"/>
    </source>
</evidence>
<feature type="region of interest" description="Disordered" evidence="3">
    <location>
        <begin position="91"/>
        <end position="151"/>
    </location>
</feature>
<evidence type="ECO:0000256" key="3">
    <source>
        <dbReference type="SAM" id="MobiDB-lite"/>
    </source>
</evidence>
<feature type="compositionally biased region" description="Polar residues" evidence="3">
    <location>
        <begin position="133"/>
        <end position="151"/>
    </location>
</feature>
<dbReference type="GO" id="GO:0005634">
    <property type="term" value="C:nucleus"/>
    <property type="evidence" value="ECO:0007669"/>
    <property type="project" value="TreeGrafter"/>
</dbReference>
<keyword evidence="1" id="KW-0547">Nucleotide-binding</keyword>
<dbReference type="STRING" id="200324.A0A2N5UKU9"/>
<dbReference type="AlphaFoldDB" id="A0A2N5UKU9"/>
<dbReference type="Pfam" id="PF07728">
    <property type="entry name" value="AAA_5"/>
    <property type="match status" value="1"/>
</dbReference>
<dbReference type="GO" id="GO:0030687">
    <property type="term" value="C:preribosome, large subunit precursor"/>
    <property type="evidence" value="ECO:0007669"/>
    <property type="project" value="TreeGrafter"/>
</dbReference>
<accession>A0A2N5UKU9</accession>
<dbReference type="EMBL" id="PGCJ01000208">
    <property type="protein sequence ID" value="PLW38400.1"/>
    <property type="molecule type" value="Genomic_DNA"/>
</dbReference>
<evidence type="ECO:0000259" key="4">
    <source>
        <dbReference type="Pfam" id="PF07728"/>
    </source>
</evidence>
<organism evidence="5 6">
    <name type="scientific">Puccinia coronata f. sp. avenae</name>
    <dbReference type="NCBI Taxonomy" id="200324"/>
    <lineage>
        <taxon>Eukaryota</taxon>
        <taxon>Fungi</taxon>
        <taxon>Dikarya</taxon>
        <taxon>Basidiomycota</taxon>
        <taxon>Pucciniomycotina</taxon>
        <taxon>Pucciniomycetes</taxon>
        <taxon>Pucciniales</taxon>
        <taxon>Pucciniaceae</taxon>
        <taxon>Puccinia</taxon>
    </lineage>
</organism>
<dbReference type="GO" id="GO:0000027">
    <property type="term" value="P:ribosomal large subunit assembly"/>
    <property type="evidence" value="ECO:0007669"/>
    <property type="project" value="TreeGrafter"/>
</dbReference>
<evidence type="ECO:0000256" key="1">
    <source>
        <dbReference type="ARBA" id="ARBA00022741"/>
    </source>
</evidence>
<dbReference type="PANTHER" id="PTHR48103:SF2">
    <property type="entry name" value="MIDASIN"/>
    <property type="match status" value="1"/>
</dbReference>
<dbReference type="PANTHER" id="PTHR48103">
    <property type="entry name" value="MIDASIN-RELATED"/>
    <property type="match status" value="1"/>
</dbReference>
<keyword evidence="6" id="KW-1185">Reference proteome</keyword>
<dbReference type="OrthoDB" id="5186at2759"/>
<sequence length="151" mass="16693">MNFTINPDSLYQVITLPKSLVATNAVLLVGDAGSGKTSVCEALSSFANQRLRSVNLHRNSEVGNLLGSQHPIRQRAEKIRILERLRARSASENRSRLCRSSSLSSHLRRQPARDLEGEPVLAQPLRRARSRGSKSQTMMENSNSSTRTLLG</sequence>
<proteinExistence type="predicted"/>
<dbReference type="InterPro" id="IPR027417">
    <property type="entry name" value="P-loop_NTPase"/>
</dbReference>
<dbReference type="GO" id="GO:0005524">
    <property type="term" value="F:ATP binding"/>
    <property type="evidence" value="ECO:0007669"/>
    <property type="project" value="UniProtKB-KW"/>
</dbReference>
<keyword evidence="2" id="KW-0067">ATP-binding</keyword>
<feature type="domain" description="ATPase dynein-related AAA" evidence="4">
    <location>
        <begin position="26"/>
        <end position="72"/>
    </location>
</feature>
<comment type="caution">
    <text evidence="5">The sequence shown here is derived from an EMBL/GenBank/DDBJ whole genome shotgun (WGS) entry which is preliminary data.</text>
</comment>
<name>A0A2N5UKU9_9BASI</name>
<dbReference type="GO" id="GO:0000055">
    <property type="term" value="P:ribosomal large subunit export from nucleus"/>
    <property type="evidence" value="ECO:0007669"/>
    <property type="project" value="TreeGrafter"/>
</dbReference>
<evidence type="ECO:0000256" key="2">
    <source>
        <dbReference type="ARBA" id="ARBA00022840"/>
    </source>
</evidence>
<gene>
    <name evidence="5" type="ORF">PCANC_13677</name>
</gene>
<evidence type="ECO:0000313" key="5">
    <source>
        <dbReference type="EMBL" id="PLW38400.1"/>
    </source>
</evidence>